<keyword evidence="6 8" id="KW-0560">Oxidoreductase</keyword>
<evidence type="ECO:0000313" key="10">
    <source>
        <dbReference type="EMBL" id="WXB10226.1"/>
    </source>
</evidence>
<dbReference type="EC" id="1.5.1.3" evidence="3 8"/>
<dbReference type="PANTHER" id="PTHR48069">
    <property type="entry name" value="DIHYDROFOLATE REDUCTASE"/>
    <property type="match status" value="1"/>
</dbReference>
<evidence type="ECO:0000259" key="9">
    <source>
        <dbReference type="PROSITE" id="PS51330"/>
    </source>
</evidence>
<dbReference type="InterPro" id="IPR012259">
    <property type="entry name" value="DHFR"/>
</dbReference>
<dbReference type="InterPro" id="IPR024072">
    <property type="entry name" value="DHFR-like_dom_sf"/>
</dbReference>
<name>A0ABZ2LM22_9BACT</name>
<comment type="catalytic activity">
    <reaction evidence="8">
        <text>(6S)-5,6,7,8-tetrahydrofolate + NADP(+) = 7,8-dihydrofolate + NADPH + H(+)</text>
        <dbReference type="Rhea" id="RHEA:15009"/>
        <dbReference type="ChEBI" id="CHEBI:15378"/>
        <dbReference type="ChEBI" id="CHEBI:57451"/>
        <dbReference type="ChEBI" id="CHEBI:57453"/>
        <dbReference type="ChEBI" id="CHEBI:57783"/>
        <dbReference type="ChEBI" id="CHEBI:58349"/>
        <dbReference type="EC" id="1.5.1.3"/>
    </reaction>
</comment>
<proteinExistence type="inferred from homology"/>
<evidence type="ECO:0000256" key="5">
    <source>
        <dbReference type="ARBA" id="ARBA00022857"/>
    </source>
</evidence>
<sequence>MEPLALIAAVARDGIIGKDGGLPWRISEDMRHFKRTTLGHAVIVGRKTYESFGKPLVDRRNIVVTRQRDLAIPGCEVVASLEEAIALARASDPEPMIIGGGEIYRLAMPRITRMVLTYIDRAADGDVRFPDYDANDFRELERRVGEAPDVTFVTLERIPR</sequence>
<organism evidence="10 11">
    <name type="scientific">Pendulispora rubella</name>
    <dbReference type="NCBI Taxonomy" id="2741070"/>
    <lineage>
        <taxon>Bacteria</taxon>
        <taxon>Pseudomonadati</taxon>
        <taxon>Myxococcota</taxon>
        <taxon>Myxococcia</taxon>
        <taxon>Myxococcales</taxon>
        <taxon>Sorangiineae</taxon>
        <taxon>Pendulisporaceae</taxon>
        <taxon>Pendulispora</taxon>
    </lineage>
</organism>
<dbReference type="PROSITE" id="PS51330">
    <property type="entry name" value="DHFR_2"/>
    <property type="match status" value="1"/>
</dbReference>
<evidence type="ECO:0000256" key="1">
    <source>
        <dbReference type="ARBA" id="ARBA00004903"/>
    </source>
</evidence>
<dbReference type="CDD" id="cd00209">
    <property type="entry name" value="DHFR"/>
    <property type="match status" value="1"/>
</dbReference>
<evidence type="ECO:0000256" key="6">
    <source>
        <dbReference type="ARBA" id="ARBA00023002"/>
    </source>
</evidence>
<evidence type="ECO:0000256" key="7">
    <source>
        <dbReference type="ARBA" id="ARBA00025067"/>
    </source>
</evidence>
<comment type="function">
    <text evidence="7 8">Key enzyme in folate metabolism. Catalyzes an essential reaction for de novo glycine and purine synthesis, and for DNA precursor synthesis.</text>
</comment>
<keyword evidence="5 8" id="KW-0521">NADP</keyword>
<dbReference type="SUPFAM" id="SSF53597">
    <property type="entry name" value="Dihydrofolate reductase-like"/>
    <property type="match status" value="1"/>
</dbReference>
<reference evidence="10" key="1">
    <citation type="submission" date="2021-12" db="EMBL/GenBank/DDBJ databases">
        <title>Discovery of the Pendulisporaceae a myxobacterial family with distinct sporulation behavior and unique specialized metabolism.</title>
        <authorList>
            <person name="Garcia R."/>
            <person name="Popoff A."/>
            <person name="Bader C.D."/>
            <person name="Loehr J."/>
            <person name="Walesch S."/>
            <person name="Walt C."/>
            <person name="Boldt J."/>
            <person name="Bunk B."/>
            <person name="Haeckl F.J.F.P.J."/>
            <person name="Gunesch A.P."/>
            <person name="Birkelbach J."/>
            <person name="Nuebel U."/>
            <person name="Pietschmann T."/>
            <person name="Bach T."/>
            <person name="Mueller R."/>
        </authorList>
    </citation>
    <scope>NUCLEOTIDE SEQUENCE</scope>
    <source>
        <strain evidence="10">MSr11367</strain>
    </source>
</reference>
<keyword evidence="4 8" id="KW-0554">One-carbon metabolism</keyword>
<dbReference type="Pfam" id="PF00186">
    <property type="entry name" value="DHFR_1"/>
    <property type="match status" value="1"/>
</dbReference>
<evidence type="ECO:0000256" key="8">
    <source>
        <dbReference type="PIRNR" id="PIRNR000194"/>
    </source>
</evidence>
<dbReference type="Gene3D" id="3.40.430.10">
    <property type="entry name" value="Dihydrofolate Reductase, subunit A"/>
    <property type="match status" value="1"/>
</dbReference>
<evidence type="ECO:0000256" key="4">
    <source>
        <dbReference type="ARBA" id="ARBA00022563"/>
    </source>
</evidence>
<evidence type="ECO:0000313" key="11">
    <source>
        <dbReference type="Proteomes" id="UP001374803"/>
    </source>
</evidence>
<comment type="pathway">
    <text evidence="1 8">Cofactor biosynthesis; tetrahydrofolate biosynthesis; 5,6,7,8-tetrahydrofolate from 7,8-dihydrofolate: step 1/1.</text>
</comment>
<comment type="similarity">
    <text evidence="2 8">Belongs to the dihydrofolate reductase family.</text>
</comment>
<dbReference type="InterPro" id="IPR001796">
    <property type="entry name" value="DHFR_dom"/>
</dbReference>
<dbReference type="EMBL" id="CP089983">
    <property type="protein sequence ID" value="WXB10226.1"/>
    <property type="molecule type" value="Genomic_DNA"/>
</dbReference>
<evidence type="ECO:0000256" key="2">
    <source>
        <dbReference type="ARBA" id="ARBA00009539"/>
    </source>
</evidence>
<keyword evidence="11" id="KW-1185">Reference proteome</keyword>
<dbReference type="RefSeq" id="WP_394839903.1">
    <property type="nucleotide sequence ID" value="NZ_CP089929.1"/>
</dbReference>
<protein>
    <recommendedName>
        <fullName evidence="3 8">Dihydrofolate reductase</fullName>
        <ecNumber evidence="3 8">1.5.1.3</ecNumber>
    </recommendedName>
</protein>
<evidence type="ECO:0000256" key="3">
    <source>
        <dbReference type="ARBA" id="ARBA00012856"/>
    </source>
</evidence>
<dbReference type="PIRSF" id="PIRSF000194">
    <property type="entry name" value="DHFR"/>
    <property type="match status" value="1"/>
</dbReference>
<dbReference type="Proteomes" id="UP001374803">
    <property type="component" value="Chromosome"/>
</dbReference>
<dbReference type="PRINTS" id="PR00070">
    <property type="entry name" value="DHFR"/>
</dbReference>
<feature type="domain" description="DHFR" evidence="9">
    <location>
        <begin position="3"/>
        <end position="157"/>
    </location>
</feature>
<accession>A0ABZ2LM22</accession>
<gene>
    <name evidence="10" type="ORF">LVJ94_23730</name>
</gene>
<dbReference type="PANTHER" id="PTHR48069:SF3">
    <property type="entry name" value="DIHYDROFOLATE REDUCTASE"/>
    <property type="match status" value="1"/>
</dbReference>